<reference evidence="3" key="1">
    <citation type="submission" date="2023-10" db="EMBL/GenBank/DDBJ databases">
        <title>Chromosome-level genome of the transformable northern wattle, Acacia crassicarpa.</title>
        <authorList>
            <person name="Massaro I."/>
            <person name="Sinha N.R."/>
            <person name="Poethig S."/>
            <person name="Leichty A.R."/>
        </authorList>
    </citation>
    <scope>NUCLEOTIDE SEQUENCE</scope>
    <source>
        <strain evidence="3">Acra3RX</strain>
        <tissue evidence="3">Leaf</tissue>
    </source>
</reference>
<keyword evidence="2" id="KW-1133">Transmembrane helix</keyword>
<dbReference type="Proteomes" id="UP001293593">
    <property type="component" value="Unassembled WGS sequence"/>
</dbReference>
<dbReference type="AlphaFoldDB" id="A0AAE1JCB6"/>
<protein>
    <submittedName>
        <fullName evidence="3">Uncharacterized protein</fullName>
    </submittedName>
</protein>
<proteinExistence type="predicted"/>
<gene>
    <name evidence="3" type="ORF">QN277_026906</name>
</gene>
<comment type="caution">
    <text evidence="3">The sequence shown here is derived from an EMBL/GenBank/DDBJ whole genome shotgun (WGS) entry which is preliminary data.</text>
</comment>
<keyword evidence="4" id="KW-1185">Reference proteome</keyword>
<evidence type="ECO:0000256" key="2">
    <source>
        <dbReference type="SAM" id="Phobius"/>
    </source>
</evidence>
<keyword evidence="2" id="KW-0472">Membrane</keyword>
<dbReference type="EMBL" id="JAWXYG010000008">
    <property type="protein sequence ID" value="KAK4265918.1"/>
    <property type="molecule type" value="Genomic_DNA"/>
</dbReference>
<organism evidence="3 4">
    <name type="scientific">Acacia crassicarpa</name>
    <name type="common">northern wattle</name>
    <dbReference type="NCBI Taxonomy" id="499986"/>
    <lineage>
        <taxon>Eukaryota</taxon>
        <taxon>Viridiplantae</taxon>
        <taxon>Streptophyta</taxon>
        <taxon>Embryophyta</taxon>
        <taxon>Tracheophyta</taxon>
        <taxon>Spermatophyta</taxon>
        <taxon>Magnoliopsida</taxon>
        <taxon>eudicotyledons</taxon>
        <taxon>Gunneridae</taxon>
        <taxon>Pentapetalae</taxon>
        <taxon>rosids</taxon>
        <taxon>fabids</taxon>
        <taxon>Fabales</taxon>
        <taxon>Fabaceae</taxon>
        <taxon>Caesalpinioideae</taxon>
        <taxon>mimosoid clade</taxon>
        <taxon>Acacieae</taxon>
        <taxon>Acacia</taxon>
    </lineage>
</organism>
<evidence type="ECO:0000313" key="4">
    <source>
        <dbReference type="Proteomes" id="UP001293593"/>
    </source>
</evidence>
<keyword evidence="2" id="KW-0812">Transmembrane</keyword>
<evidence type="ECO:0000256" key="1">
    <source>
        <dbReference type="SAM" id="MobiDB-lite"/>
    </source>
</evidence>
<sequence>MKESAKPVRSTENVNRRSKDSSNKLNKITRKSLNAAFISVSEDAPKDLEISTEISEISHVDGDGELTEAWIEQVSSVNSLRSDMTPSENITDEIAESFLRKAQSEVFNSLSASPQYRKVMNEIINFVLEELHTVPEERDRIAEVVSAKNRIMFIFLLLWIMGVSAVIFLTSDSHCSFGGPLPT</sequence>
<name>A0AAE1JCB6_9FABA</name>
<feature type="region of interest" description="Disordered" evidence="1">
    <location>
        <begin position="1"/>
        <end position="25"/>
    </location>
</feature>
<feature type="transmembrane region" description="Helical" evidence="2">
    <location>
        <begin position="151"/>
        <end position="171"/>
    </location>
</feature>
<evidence type="ECO:0000313" key="3">
    <source>
        <dbReference type="EMBL" id="KAK4265918.1"/>
    </source>
</evidence>
<accession>A0AAE1JCB6</accession>